<name>A0A2I0JQE8_PUNGR</name>
<dbReference type="Proteomes" id="UP000233551">
    <property type="component" value="Unassembled WGS sequence"/>
</dbReference>
<keyword evidence="5" id="KW-1185">Reference proteome</keyword>
<protein>
    <recommendedName>
        <fullName evidence="3">CCHC-type domain-containing protein</fullName>
    </recommendedName>
</protein>
<dbReference type="PANTHER" id="PTHR48435:SF1">
    <property type="entry name" value="POLYPROTEIN"/>
    <property type="match status" value="1"/>
</dbReference>
<evidence type="ECO:0000256" key="2">
    <source>
        <dbReference type="SAM" id="MobiDB-lite"/>
    </source>
</evidence>
<dbReference type="GO" id="GO:0008270">
    <property type="term" value="F:zinc ion binding"/>
    <property type="evidence" value="ECO:0007669"/>
    <property type="project" value="UniProtKB-KW"/>
</dbReference>
<keyword evidence="1" id="KW-0862">Zinc</keyword>
<comment type="caution">
    <text evidence="4">The sequence shown here is derived from an EMBL/GenBank/DDBJ whole genome shotgun (WGS) entry which is preliminary data.</text>
</comment>
<dbReference type="PROSITE" id="PS50158">
    <property type="entry name" value="ZF_CCHC"/>
    <property type="match status" value="1"/>
</dbReference>
<evidence type="ECO:0000313" key="4">
    <source>
        <dbReference type="EMBL" id="PKI58519.1"/>
    </source>
</evidence>
<evidence type="ECO:0000256" key="1">
    <source>
        <dbReference type="PROSITE-ProRule" id="PRU00047"/>
    </source>
</evidence>
<feature type="domain" description="CCHC-type" evidence="3">
    <location>
        <begin position="229"/>
        <end position="245"/>
    </location>
</feature>
<evidence type="ECO:0000259" key="3">
    <source>
        <dbReference type="PROSITE" id="PS50158"/>
    </source>
</evidence>
<accession>A0A2I0JQE8</accession>
<proteinExistence type="predicted"/>
<feature type="compositionally biased region" description="Polar residues" evidence="2">
    <location>
        <begin position="475"/>
        <end position="487"/>
    </location>
</feature>
<keyword evidence="1" id="KW-0479">Metal-binding</keyword>
<dbReference type="InterPro" id="IPR053098">
    <property type="entry name" value="Petuviruses_polyprotein"/>
</dbReference>
<feature type="region of interest" description="Disordered" evidence="2">
    <location>
        <begin position="467"/>
        <end position="487"/>
    </location>
</feature>
<sequence>MSANEGLSTIQKKKKVLPYYKPILKWVRNQKLENPEEIWDYLKDMVPASIFERTLRNWWMGLIEQDQLQFLIRSPAVVILILHVHFIGHPDDLREFKRKEFFERKCCSYKRKHLNLHFKHMVRLFYELEADISLKQGFLYSIPASVAGAAKTLLQARGKRVIDCTVGEIQQEIHVALEDASMKKEAIREVLKGDKSMEKACKRPELYIKCSSKDKTCSCPTKKKKHYKKCYICNRPSHYAKNCPRAPKQGVRFVQQLETATGISLEKDDMGSIFSLDKEAGPSSIAALEVLADSDSSFSRSDSDIYYMAAEDTEGGINLVNSVPHVPISVYISKYAKSIKVIAFLDTGAAKTIMNRRVLGSALPRKDIVVGWDVITKQDLIEPSNSPWACEAFYVNKRSEQVKGKLRLIIWPPACIPMEWNYPEDYQRIRPILEQALKEYNEEHQIPPPNSQDPYSPNPEALMQLDNLMQMDLNSPTEDQGQPNSSS</sequence>
<dbReference type="SMART" id="SM00343">
    <property type="entry name" value="ZnF_C2HC"/>
    <property type="match status" value="1"/>
</dbReference>
<dbReference type="InterPro" id="IPR001878">
    <property type="entry name" value="Znf_CCHC"/>
</dbReference>
<evidence type="ECO:0000313" key="5">
    <source>
        <dbReference type="Proteomes" id="UP000233551"/>
    </source>
</evidence>
<gene>
    <name evidence="4" type="ORF">CRG98_021080</name>
</gene>
<dbReference type="EMBL" id="PGOL01001367">
    <property type="protein sequence ID" value="PKI58519.1"/>
    <property type="molecule type" value="Genomic_DNA"/>
</dbReference>
<organism evidence="4 5">
    <name type="scientific">Punica granatum</name>
    <name type="common">Pomegranate</name>
    <dbReference type="NCBI Taxonomy" id="22663"/>
    <lineage>
        <taxon>Eukaryota</taxon>
        <taxon>Viridiplantae</taxon>
        <taxon>Streptophyta</taxon>
        <taxon>Embryophyta</taxon>
        <taxon>Tracheophyta</taxon>
        <taxon>Spermatophyta</taxon>
        <taxon>Magnoliopsida</taxon>
        <taxon>eudicotyledons</taxon>
        <taxon>Gunneridae</taxon>
        <taxon>Pentapetalae</taxon>
        <taxon>rosids</taxon>
        <taxon>malvids</taxon>
        <taxon>Myrtales</taxon>
        <taxon>Lythraceae</taxon>
        <taxon>Punica</taxon>
    </lineage>
</organism>
<dbReference type="PANTHER" id="PTHR48435">
    <property type="entry name" value="POLYPROTEIN"/>
    <property type="match status" value="1"/>
</dbReference>
<dbReference type="GO" id="GO:0003676">
    <property type="term" value="F:nucleic acid binding"/>
    <property type="evidence" value="ECO:0007669"/>
    <property type="project" value="InterPro"/>
</dbReference>
<reference evidence="4 5" key="1">
    <citation type="submission" date="2017-11" db="EMBL/GenBank/DDBJ databases">
        <title>De-novo sequencing of pomegranate (Punica granatum L.) genome.</title>
        <authorList>
            <person name="Akparov Z."/>
            <person name="Amiraslanov A."/>
            <person name="Hajiyeva S."/>
            <person name="Abbasov M."/>
            <person name="Kaur K."/>
            <person name="Hamwieh A."/>
            <person name="Solovyev V."/>
            <person name="Salamov A."/>
            <person name="Braich B."/>
            <person name="Kosarev P."/>
            <person name="Mahmoud A."/>
            <person name="Hajiyev E."/>
            <person name="Babayeva S."/>
            <person name="Izzatullayeva V."/>
            <person name="Mammadov A."/>
            <person name="Mammadov A."/>
            <person name="Sharifova S."/>
            <person name="Ojaghi J."/>
            <person name="Eynullazada K."/>
            <person name="Bayramov B."/>
            <person name="Abdulazimova A."/>
            <person name="Shahmuradov I."/>
        </authorList>
    </citation>
    <scope>NUCLEOTIDE SEQUENCE [LARGE SCALE GENOMIC DNA]</scope>
    <source>
        <strain evidence="5">cv. AG2017</strain>
        <tissue evidence="4">Leaf</tissue>
    </source>
</reference>
<keyword evidence="1" id="KW-0863">Zinc-finger</keyword>
<dbReference type="AlphaFoldDB" id="A0A2I0JQE8"/>